<dbReference type="PIRSF" id="PIRSF037318">
    <property type="entry name" value="RfaP"/>
    <property type="match status" value="1"/>
</dbReference>
<dbReference type="NCBIfam" id="NF011703">
    <property type="entry name" value="PRK15123.1"/>
    <property type="match status" value="1"/>
</dbReference>
<comment type="similarity">
    <text evidence="1">Belongs to the protein kinase superfamily. KdkA/rfaP family.</text>
</comment>
<dbReference type="EMBL" id="AMCZ02000005">
    <property type="protein sequence ID" value="EWC42263.1"/>
    <property type="molecule type" value="Genomic_DNA"/>
</dbReference>
<keyword evidence="1" id="KW-0067">ATP-binding</keyword>
<dbReference type="Proteomes" id="UP000026923">
    <property type="component" value="Unassembled WGS sequence"/>
</dbReference>
<dbReference type="InterPro" id="IPR017172">
    <property type="entry name" value="Lsacc_core_hep_kinase_RfaP"/>
</dbReference>
<keyword evidence="1" id="KW-0808">Transferase</keyword>
<organism evidence="3 4">
    <name type="scientific">Stutzerimonas stutzeri KOS6</name>
    <dbReference type="NCBI Taxonomy" id="1218352"/>
    <lineage>
        <taxon>Bacteria</taxon>
        <taxon>Pseudomonadati</taxon>
        <taxon>Pseudomonadota</taxon>
        <taxon>Gammaproteobacteria</taxon>
        <taxon>Pseudomonadales</taxon>
        <taxon>Pseudomonadaceae</taxon>
        <taxon>Stutzerimonas</taxon>
    </lineage>
</organism>
<comment type="pathway">
    <text evidence="1">Bacterial outer membrane biogenesis; LPS core biosynthesis.</text>
</comment>
<evidence type="ECO:0000313" key="3">
    <source>
        <dbReference type="EMBL" id="EWC42263.1"/>
    </source>
</evidence>
<dbReference type="GO" id="GO:0005524">
    <property type="term" value="F:ATP binding"/>
    <property type="evidence" value="ECO:0007669"/>
    <property type="project" value="UniProtKB-UniRule"/>
</dbReference>
<dbReference type="InterPro" id="IPR011009">
    <property type="entry name" value="Kinase-like_dom_sf"/>
</dbReference>
<dbReference type="GO" id="GO:0009244">
    <property type="term" value="P:lipopolysaccharide core region biosynthetic process"/>
    <property type="evidence" value="ECO:0007669"/>
    <property type="project" value="UniProtKB-UniRule"/>
</dbReference>
<dbReference type="UniPathway" id="UPA00958"/>
<keyword evidence="1 3" id="KW-0418">Kinase</keyword>
<name>A0A061JUD8_STUST</name>
<evidence type="ECO:0000256" key="1">
    <source>
        <dbReference type="PIRNR" id="PIRNR037318"/>
    </source>
</evidence>
<dbReference type="SUPFAM" id="SSF56112">
    <property type="entry name" value="Protein kinase-like (PK-like)"/>
    <property type="match status" value="1"/>
</dbReference>
<comment type="function">
    <text evidence="1">Kinase involved in the biosynthesis of the core oligosaccharide region of lipopolysaccharide (LPS). Catalyzes the phosphorylation of heptose I (HepI), the first heptose added to the Kdo2-lipid A module.</text>
</comment>
<evidence type="ECO:0000256" key="2">
    <source>
        <dbReference type="PIRSR" id="PIRSR037318-50"/>
    </source>
</evidence>
<proteinExistence type="inferred from homology"/>
<dbReference type="eggNOG" id="COG0515">
    <property type="taxonomic scope" value="Bacteria"/>
</dbReference>
<keyword evidence="1" id="KW-0448">Lipopolysaccharide biosynthesis</keyword>
<feature type="active site" evidence="2">
    <location>
        <position position="163"/>
    </location>
</feature>
<dbReference type="GO" id="GO:0016301">
    <property type="term" value="F:kinase activity"/>
    <property type="evidence" value="ECO:0007669"/>
    <property type="project" value="UniProtKB-UniRule"/>
</dbReference>
<dbReference type="AlphaFoldDB" id="A0A061JUD8"/>
<dbReference type="OrthoDB" id="9782725at2"/>
<dbReference type="Pfam" id="PF06293">
    <property type="entry name" value="Kdo"/>
    <property type="match status" value="1"/>
</dbReference>
<gene>
    <name evidence="3" type="ORF">B597_006420</name>
</gene>
<protein>
    <recommendedName>
        <fullName evidence="1">Lipopolysaccharide core heptose(I) kinase</fullName>
        <ecNumber evidence="1">2.7.1.-</ecNumber>
    </recommendedName>
</protein>
<sequence>MRLTLSEPFKSLWQGKDPFVEVERLQGQVYRELEGRRTLRTEVDGRGYFVKIHRGIGWAEIAKNLLTAKLPVLGAGQEWRAIQRLHEAGVPTMTAVAYGERGANPATQHSFIITEELAPTVSLEDFSANWREQPPQPALKRALIAEVARMAGTMHRAGVNHRDFYICHFLLHTDKPVTADQFLLSLIDLHRAQTRTRTPRRWRDKDLAGLYFSALGIGLSRRDKLRFLQGYFRQPLRRILHEEAALLAWLERKAARLQARYERKYAPGAQG</sequence>
<dbReference type="EC" id="2.7.1.-" evidence="1"/>
<dbReference type="RefSeq" id="WP_003293961.1">
    <property type="nucleotide sequence ID" value="NZ_KK020676.1"/>
</dbReference>
<evidence type="ECO:0000313" key="4">
    <source>
        <dbReference type="Proteomes" id="UP000026923"/>
    </source>
</evidence>
<accession>A0A061JUD8</accession>
<dbReference type="HOGENOM" id="CLU_081267_0_0_6"/>
<reference evidence="3 4" key="1">
    <citation type="journal article" date="2013" name="Genome Announc.">
        <title>Draft Genome of the Nitrogen-Fixing Bacterium Pseudomonas stutzeri Strain KOS6 Isolated from Industrial Hydrocarbon Sludge.</title>
        <authorList>
            <person name="Grigoryeva T.V."/>
            <person name="Laikov A.V."/>
            <person name="Naumova R.P."/>
            <person name="Manolov A.I."/>
            <person name="Larin A.K."/>
            <person name="Karpova I.Y."/>
            <person name="Semashko T.A."/>
            <person name="Alexeev D.G."/>
            <person name="Kostryukova E.S."/>
            <person name="Muller R."/>
            <person name="Govorun V.M."/>
        </authorList>
    </citation>
    <scope>NUCLEOTIDE SEQUENCE [LARGE SCALE GENOMIC DNA]</scope>
    <source>
        <strain evidence="3 4">KOS6</strain>
    </source>
</reference>
<keyword evidence="1" id="KW-0547">Nucleotide-binding</keyword>
<comment type="caution">
    <text evidence="3">The sequence shown here is derived from an EMBL/GenBank/DDBJ whole genome shotgun (WGS) entry which is preliminary data.</text>
</comment>